<sequence length="116" mass="13244">MRKSVISVTLLVLLCTLSGCKVFSTSEVGNYILQKEEDRILVAENISREDADQPFGDLREKKVTLIHYIVEDTELLEQLEVGDKVKITPKVNEEGFYHVRQSDPPQIIAGRIEREE</sequence>
<dbReference type="Proteomes" id="UP000247459">
    <property type="component" value="Unassembled WGS sequence"/>
</dbReference>
<dbReference type="InterPro" id="IPR012340">
    <property type="entry name" value="NA-bd_OB-fold"/>
</dbReference>
<proteinExistence type="predicted"/>
<name>A0A2W0C700_9BACL</name>
<feature type="chain" id="PRO_5038510928" description="DUF3221 domain-containing protein" evidence="1">
    <location>
        <begin position="22"/>
        <end position="116"/>
    </location>
</feature>
<feature type="signal peptide" evidence="1">
    <location>
        <begin position="1"/>
        <end position="21"/>
    </location>
</feature>
<protein>
    <recommendedName>
        <fullName evidence="4">DUF3221 domain-containing protein</fullName>
    </recommendedName>
</protein>
<dbReference type="OrthoDB" id="2620854at2"/>
<dbReference type="AlphaFoldDB" id="A0A2W0C700"/>
<dbReference type="PROSITE" id="PS51257">
    <property type="entry name" value="PROKAR_LIPOPROTEIN"/>
    <property type="match status" value="1"/>
</dbReference>
<keyword evidence="1" id="KW-0732">Signal</keyword>
<accession>A0A2W0C700</accession>
<evidence type="ECO:0008006" key="4">
    <source>
        <dbReference type="Google" id="ProtNLM"/>
    </source>
</evidence>
<evidence type="ECO:0000313" key="2">
    <source>
        <dbReference type="EMBL" id="PYY26139.1"/>
    </source>
</evidence>
<dbReference type="EMBL" id="PRLG01000029">
    <property type="protein sequence ID" value="PYY26139.1"/>
    <property type="molecule type" value="Genomic_DNA"/>
</dbReference>
<evidence type="ECO:0000256" key="1">
    <source>
        <dbReference type="SAM" id="SignalP"/>
    </source>
</evidence>
<dbReference type="Pfam" id="PF11518">
    <property type="entry name" value="DUF3221"/>
    <property type="match status" value="1"/>
</dbReference>
<evidence type="ECO:0000313" key="3">
    <source>
        <dbReference type="Proteomes" id="UP000247459"/>
    </source>
</evidence>
<organism evidence="2 3">
    <name type="scientific">Paenibacillus illinoisensis</name>
    <dbReference type="NCBI Taxonomy" id="59845"/>
    <lineage>
        <taxon>Bacteria</taxon>
        <taxon>Bacillati</taxon>
        <taxon>Bacillota</taxon>
        <taxon>Bacilli</taxon>
        <taxon>Bacillales</taxon>
        <taxon>Paenibacillaceae</taxon>
        <taxon>Paenibacillus</taxon>
    </lineage>
</organism>
<gene>
    <name evidence="2" type="ORF">PIL02S_05524</name>
</gene>
<comment type="caution">
    <text evidence="2">The sequence shown here is derived from an EMBL/GenBank/DDBJ whole genome shotgun (WGS) entry which is preliminary data.</text>
</comment>
<dbReference type="Gene3D" id="2.40.50.140">
    <property type="entry name" value="Nucleic acid-binding proteins"/>
    <property type="match status" value="1"/>
</dbReference>
<dbReference type="RefSeq" id="WP_110822203.1">
    <property type="nucleotide sequence ID" value="NZ_PRLG01000029.1"/>
</dbReference>
<dbReference type="InterPro" id="IPR021598">
    <property type="entry name" value="DUF3221"/>
</dbReference>
<reference evidence="2 3" key="1">
    <citation type="submission" date="2018-01" db="EMBL/GenBank/DDBJ databases">
        <title>Genome sequence of the PGP bacterium Paenibacillus illinoisensis E3.</title>
        <authorList>
            <person name="Rolli E."/>
            <person name="Marasco R."/>
            <person name="Bessem C."/>
            <person name="Michoud G."/>
            <person name="Gaiarsa S."/>
            <person name="Borin S."/>
            <person name="Daffonchio D."/>
        </authorList>
    </citation>
    <scope>NUCLEOTIDE SEQUENCE [LARGE SCALE GENOMIC DNA]</scope>
    <source>
        <strain evidence="2 3">E3</strain>
    </source>
</reference>